<dbReference type="GO" id="GO:0003824">
    <property type="term" value="F:catalytic activity"/>
    <property type="evidence" value="ECO:0007669"/>
    <property type="project" value="UniProtKB-ARBA"/>
</dbReference>
<proteinExistence type="predicted"/>
<feature type="region of interest" description="Disordered" evidence="1">
    <location>
        <begin position="101"/>
        <end position="122"/>
    </location>
</feature>
<reference evidence="2 3" key="1">
    <citation type="submission" date="2015-11" db="EMBL/GenBank/DDBJ databases">
        <authorList>
            <person name="Kook J.-K."/>
            <person name="Park S.-N."/>
            <person name="Lim Y.K."/>
            <person name="Jo E."/>
        </authorList>
    </citation>
    <scope>NUCLEOTIDE SEQUENCE [LARGE SCALE GENOMIC DNA]</scope>
    <source>
        <strain evidence="2 3">ChDC F306</strain>
    </source>
</reference>
<name>A0AAC8WG30_FUSNP</name>
<sequence>MDNITKKTVELNNSYSSDSKSSGVSAGVNIGYGRKVLTDNASVSVSTSKSNMNSNGTSYQNGLFVNVDEEHNNTKNMTLSGFNQVGGKVTGNIENLTIESKQNTSTTTGSTKGGSIGFAPNGMPTSISANYSQTNGERKYVDDPTTFIIGEGSNLKVGKVENTAAAIGTSGNGKLSIDEYVGHNLENKDKTTTKGGSVSLSQSSIPISGVGINYANRDLESVTKNTVVGNVEIGKSSGDEINKNLDTMTEVTKDKDTKTNVFVESQTIRYAVNPESFKEDLQKAKNEIHDIYHAVDSTVNPQGKESRNVLQQLAETRQAKTIYNVIDSRLQIAENQEDIAKAFEGVSEDLGYKVKVIYTDPSNSPQLMGIDKNGNKYIKNGTAYVDKKTGIGYILVNTKSPVNSTKAGVIGTLAEEQSHVIGKFEGRQKLVPDGSEKGLESLGRPTNDYFKNQYSKNDKAIGLKSDGKDYSNVDFGEHVGDDPATVTAIILIVTAAVGTAYDVYTDTDKAIANGIENLKDKEKKSKYIKIFKTKGKEAMLTEMAKEFDGAGISISGLSKKLFVIYGATDEIRNLYIHKEKDKNNNDIDMFILDEYAPEYMEGLWAAPETSQNLTKVSNYWKDKLEGEDYFSISRENREAGATVAYPNLTGNREFFSFGNTKLFQSTYGSVKKLENGKYDVDITVMFQYTDRFEDVKNINNSSIAKQGLNKEYEGGKGFSFRTEPKIVTIKKQVNSLDEISGLLENRLKNIDDESIAGYSNIMGDNFGNR</sequence>
<dbReference type="Pfam" id="PF13332">
    <property type="entry name" value="Fil_haemagg_2"/>
    <property type="match status" value="1"/>
</dbReference>
<dbReference type="EMBL" id="CP013121">
    <property type="protein sequence ID" value="ALM94365.1"/>
    <property type="molecule type" value="Genomic_DNA"/>
</dbReference>
<protein>
    <recommendedName>
        <fullName evidence="4">Hemolysin</fullName>
    </recommendedName>
</protein>
<gene>
    <name evidence="2" type="ORF">RO02_06940</name>
</gene>
<accession>A0AAC8WG30</accession>
<evidence type="ECO:0008006" key="4">
    <source>
        <dbReference type="Google" id="ProtNLM"/>
    </source>
</evidence>
<evidence type="ECO:0000256" key="1">
    <source>
        <dbReference type="SAM" id="MobiDB-lite"/>
    </source>
</evidence>
<organism evidence="2 3">
    <name type="scientific">Fusobacterium nucleatum subsp. polymorphum</name>
    <name type="common">Fusobacterium polymorphum</name>
    <dbReference type="NCBI Taxonomy" id="76857"/>
    <lineage>
        <taxon>Bacteria</taxon>
        <taxon>Fusobacteriati</taxon>
        <taxon>Fusobacteriota</taxon>
        <taxon>Fusobacteriia</taxon>
        <taxon>Fusobacteriales</taxon>
        <taxon>Fusobacteriaceae</taxon>
        <taxon>Fusobacterium</taxon>
    </lineage>
</organism>
<dbReference type="Proteomes" id="UP000067061">
    <property type="component" value="Chromosome"/>
</dbReference>
<evidence type="ECO:0000313" key="3">
    <source>
        <dbReference type="Proteomes" id="UP000067061"/>
    </source>
</evidence>
<dbReference type="AlphaFoldDB" id="A0AAC8WG30"/>
<dbReference type="InterPro" id="IPR025157">
    <property type="entry name" value="Hemagglutinin_rpt"/>
</dbReference>
<evidence type="ECO:0000313" key="2">
    <source>
        <dbReference type="EMBL" id="ALM94365.1"/>
    </source>
</evidence>